<keyword evidence="3" id="KW-0274">FAD</keyword>
<dbReference type="Pfam" id="PF03450">
    <property type="entry name" value="CO_deh_flav_C"/>
    <property type="match status" value="1"/>
</dbReference>
<evidence type="ECO:0000259" key="7">
    <source>
        <dbReference type="PROSITE" id="PS51387"/>
    </source>
</evidence>
<dbReference type="SUPFAM" id="SSF56176">
    <property type="entry name" value="FAD-binding/transporter-associated domain-like"/>
    <property type="match status" value="1"/>
</dbReference>
<dbReference type="Gene3D" id="3.30.390.50">
    <property type="entry name" value="CO dehydrogenase flavoprotein, C-terminal domain"/>
    <property type="match status" value="1"/>
</dbReference>
<dbReference type="EMBL" id="BSPW01000076">
    <property type="protein sequence ID" value="GLT19411.1"/>
    <property type="molecule type" value="Genomic_DNA"/>
</dbReference>
<gene>
    <name evidence="8" type="primary">xdhA</name>
    <name evidence="8" type="ORF">GCM10007938_31930</name>
</gene>
<dbReference type="InterPro" id="IPR014307">
    <property type="entry name" value="Xanthine_DH_ssu"/>
</dbReference>
<evidence type="ECO:0000313" key="9">
    <source>
        <dbReference type="Proteomes" id="UP001157138"/>
    </source>
</evidence>
<dbReference type="InterPro" id="IPR012675">
    <property type="entry name" value="Beta-grasp_dom_sf"/>
</dbReference>
<dbReference type="Pfam" id="PF01799">
    <property type="entry name" value="Fer2_2"/>
    <property type="match status" value="1"/>
</dbReference>
<dbReference type="InterPro" id="IPR016169">
    <property type="entry name" value="FAD-bd_PCMH_sub2"/>
</dbReference>
<dbReference type="InterPro" id="IPR016208">
    <property type="entry name" value="Ald_Oxase/xanthine_DH-like"/>
</dbReference>
<dbReference type="SUPFAM" id="SSF55447">
    <property type="entry name" value="CO dehydrogenase flavoprotein C-terminal domain-like"/>
    <property type="match status" value="1"/>
</dbReference>
<dbReference type="NCBIfam" id="TIGR02963">
    <property type="entry name" value="xanthine_xdhA"/>
    <property type="match status" value="1"/>
</dbReference>
<dbReference type="Pfam" id="PF00941">
    <property type="entry name" value="FAD_binding_5"/>
    <property type="match status" value="1"/>
</dbReference>
<dbReference type="Gene3D" id="1.10.150.120">
    <property type="entry name" value="[2Fe-2S]-binding domain"/>
    <property type="match status" value="1"/>
</dbReference>
<evidence type="ECO:0000313" key="8">
    <source>
        <dbReference type="EMBL" id="GLT19411.1"/>
    </source>
</evidence>
<dbReference type="InterPro" id="IPR012175">
    <property type="entry name" value="Xanth_DH_ssu_bac"/>
</dbReference>
<dbReference type="Pfam" id="PF00111">
    <property type="entry name" value="Fer2"/>
    <property type="match status" value="1"/>
</dbReference>
<keyword evidence="4" id="KW-0560">Oxidoreductase</keyword>
<evidence type="ECO:0000256" key="1">
    <source>
        <dbReference type="ARBA" id="ARBA00022630"/>
    </source>
</evidence>
<dbReference type="Gene3D" id="3.10.20.30">
    <property type="match status" value="1"/>
</dbReference>
<dbReference type="InterPro" id="IPR016166">
    <property type="entry name" value="FAD-bd_PCMH"/>
</dbReference>
<feature type="domain" description="FAD-binding PCMH-type" evidence="7">
    <location>
        <begin position="187"/>
        <end position="360"/>
    </location>
</feature>
<dbReference type="InterPro" id="IPR001041">
    <property type="entry name" value="2Fe-2S_ferredoxin-type"/>
</dbReference>
<dbReference type="InterPro" id="IPR002346">
    <property type="entry name" value="Mopterin_DH_FAD-bd"/>
</dbReference>
<dbReference type="PANTHER" id="PTHR45444:SF3">
    <property type="entry name" value="XANTHINE DEHYDROGENASE"/>
    <property type="match status" value="1"/>
</dbReference>
<proteinExistence type="predicted"/>
<dbReference type="PANTHER" id="PTHR45444">
    <property type="entry name" value="XANTHINE DEHYDROGENASE"/>
    <property type="match status" value="1"/>
</dbReference>
<reference evidence="9" key="1">
    <citation type="journal article" date="2019" name="Int. J. Syst. Evol. Microbiol.">
        <title>The Global Catalogue of Microorganisms (GCM) 10K type strain sequencing project: providing services to taxonomists for standard genome sequencing and annotation.</title>
        <authorList>
            <consortium name="The Broad Institute Genomics Platform"/>
            <consortium name="The Broad Institute Genome Sequencing Center for Infectious Disease"/>
            <person name="Wu L."/>
            <person name="Ma J."/>
        </authorList>
    </citation>
    <scope>NUCLEOTIDE SEQUENCE [LARGE SCALE GENOMIC DNA]</scope>
    <source>
        <strain evidence="9">NBRC 108723</strain>
    </source>
</reference>
<dbReference type="InterPro" id="IPR036318">
    <property type="entry name" value="FAD-bd_PCMH-like_sf"/>
</dbReference>
<dbReference type="PROSITE" id="PS00197">
    <property type="entry name" value="2FE2S_FER_1"/>
    <property type="match status" value="1"/>
</dbReference>
<protein>
    <submittedName>
        <fullName evidence="8">Xanthine dehydrogenase</fullName>
    </submittedName>
</protein>
<dbReference type="InterPro" id="IPR005107">
    <property type="entry name" value="CO_DH_flav_C"/>
</dbReference>
<sequence length="481" mass="53479">MITFMLNQEVKQEHQISPNMTVLQYLRTQVKKTGTKEGCASGDCGACTVVLAEVKNGQLQYQSINACITFIASVHGKQLITVEDLKENDKLHPVQQAMVDYHGSQCGYCTPGFIMSMFALSKNIPNADKQDILQSLSGNLCRCTGYRSILDAALSLTSEQVLADHFSHLEQTTISQLEALIQKPASLKLGRLTAYLPRSVNELAEIYNVKPSARLVAGGTDLALEVTQLHRQIKSFICLHLVEDMKVCYEKNDTLYLGANSSITDAAQTLANHFPAFDELLHRFASPQIRNSGTLGGNIANASPIGDLAPLFIALNAKLKLRCKNKTRLLLLEEFFIRYKITALEKGEFIEQIQIPKLKAKNTFHAYKLSKRLDDDISTVCGAFNIEVQNNTVINARVAFGGMAETPQRAIHCENALIGNSWSQETIASAMTSLSQDFKPLSDFRASKEYRATVAANMLQRLFIETHYLKNQVETRVTFYV</sequence>
<dbReference type="SUPFAM" id="SSF54292">
    <property type="entry name" value="2Fe-2S ferredoxin-like"/>
    <property type="match status" value="1"/>
</dbReference>
<dbReference type="Proteomes" id="UP001157138">
    <property type="component" value="Unassembled WGS sequence"/>
</dbReference>
<keyword evidence="5" id="KW-0408">Iron</keyword>
<evidence type="ECO:0000256" key="4">
    <source>
        <dbReference type="ARBA" id="ARBA00023002"/>
    </source>
</evidence>
<evidence type="ECO:0000256" key="5">
    <source>
        <dbReference type="ARBA" id="ARBA00023004"/>
    </source>
</evidence>
<evidence type="ECO:0000256" key="3">
    <source>
        <dbReference type="ARBA" id="ARBA00022827"/>
    </source>
</evidence>
<dbReference type="CDD" id="cd00207">
    <property type="entry name" value="fer2"/>
    <property type="match status" value="1"/>
</dbReference>
<evidence type="ECO:0000256" key="2">
    <source>
        <dbReference type="ARBA" id="ARBA00022723"/>
    </source>
</evidence>
<dbReference type="InterPro" id="IPR002888">
    <property type="entry name" value="2Fe-2S-bd"/>
</dbReference>
<evidence type="ECO:0000259" key="6">
    <source>
        <dbReference type="PROSITE" id="PS51085"/>
    </source>
</evidence>
<dbReference type="PROSITE" id="PS51085">
    <property type="entry name" value="2FE2S_FER_2"/>
    <property type="match status" value="1"/>
</dbReference>
<name>A0ABQ6F3I0_9VIBR</name>
<dbReference type="SMART" id="SM01092">
    <property type="entry name" value="CO_deh_flav_C"/>
    <property type="match status" value="1"/>
</dbReference>
<keyword evidence="1" id="KW-0285">Flavoprotein</keyword>
<keyword evidence="2" id="KW-0479">Metal-binding</keyword>
<dbReference type="InterPro" id="IPR006058">
    <property type="entry name" value="2Fe2S_fd_BS"/>
</dbReference>
<dbReference type="InterPro" id="IPR036683">
    <property type="entry name" value="CO_DH_flav_C_dom_sf"/>
</dbReference>
<keyword evidence="9" id="KW-1185">Reference proteome</keyword>
<dbReference type="PROSITE" id="PS51387">
    <property type="entry name" value="FAD_PCMH"/>
    <property type="match status" value="1"/>
</dbReference>
<comment type="caution">
    <text evidence="8">The sequence shown here is derived from an EMBL/GenBank/DDBJ whole genome shotgun (WGS) entry which is preliminary data.</text>
</comment>
<accession>A0ABQ6F3I0</accession>
<dbReference type="PIRSF" id="PIRSF036557">
    <property type="entry name" value="XdhA_RC"/>
    <property type="match status" value="1"/>
</dbReference>
<feature type="domain" description="2Fe-2S ferredoxin-type" evidence="6">
    <location>
        <begin position="1"/>
        <end position="85"/>
    </location>
</feature>
<dbReference type="Gene3D" id="3.30.465.10">
    <property type="match status" value="1"/>
</dbReference>
<dbReference type="InterPro" id="IPR016167">
    <property type="entry name" value="FAD-bd_PCMH_sub1"/>
</dbReference>
<dbReference type="InterPro" id="IPR036010">
    <property type="entry name" value="2Fe-2S_ferredoxin-like_sf"/>
</dbReference>
<dbReference type="InterPro" id="IPR036884">
    <property type="entry name" value="2Fe-2S-bd_dom_sf"/>
</dbReference>
<dbReference type="Gene3D" id="3.30.43.10">
    <property type="entry name" value="Uridine Diphospho-n-acetylenolpyruvylglucosamine Reductase, domain 2"/>
    <property type="match status" value="1"/>
</dbReference>
<organism evidence="8 9">
    <name type="scientific">Vibrio zhanjiangensis</name>
    <dbReference type="NCBI Taxonomy" id="1046128"/>
    <lineage>
        <taxon>Bacteria</taxon>
        <taxon>Pseudomonadati</taxon>
        <taxon>Pseudomonadota</taxon>
        <taxon>Gammaproteobacteria</taxon>
        <taxon>Vibrionales</taxon>
        <taxon>Vibrionaceae</taxon>
        <taxon>Vibrio</taxon>
    </lineage>
</organism>
<dbReference type="SUPFAM" id="SSF47741">
    <property type="entry name" value="CO dehydrogenase ISP C-domain like"/>
    <property type="match status" value="1"/>
</dbReference>